<proteinExistence type="inferred from homology"/>
<sequence length="77" mass="8517">MIKLLLFAHLQERIGKDSFELNITNVTVGQLKAMISEKYDVGSLEHVMVAINEEYALNDDIIREGDVVAFIPPVSGG</sequence>
<dbReference type="EMBL" id="JAUSTZ010000007">
    <property type="protein sequence ID" value="MDQ0226947.1"/>
    <property type="molecule type" value="Genomic_DNA"/>
</dbReference>
<dbReference type="InterPro" id="IPR044672">
    <property type="entry name" value="MOCS2A"/>
</dbReference>
<dbReference type="InterPro" id="IPR003749">
    <property type="entry name" value="ThiS/MoaD-like"/>
</dbReference>
<reference evidence="4 5" key="1">
    <citation type="submission" date="2023-07" db="EMBL/GenBank/DDBJ databases">
        <title>Genomic Encyclopedia of Type Strains, Phase IV (KMG-IV): sequencing the most valuable type-strain genomes for metagenomic binning, comparative biology and taxonomic classification.</title>
        <authorList>
            <person name="Goeker M."/>
        </authorList>
    </citation>
    <scope>NUCLEOTIDE SEQUENCE [LARGE SCALE GENOMIC DNA]</scope>
    <source>
        <strain evidence="4 5">DSM 17723</strain>
    </source>
</reference>
<keyword evidence="5" id="KW-1185">Reference proteome</keyword>
<dbReference type="PANTHER" id="PTHR33359">
    <property type="entry name" value="MOLYBDOPTERIN SYNTHASE SULFUR CARRIER SUBUNIT"/>
    <property type="match status" value="1"/>
</dbReference>
<dbReference type="RefSeq" id="WP_174880492.1">
    <property type="nucleotide sequence ID" value="NZ_CADEPK010000198.1"/>
</dbReference>
<dbReference type="Proteomes" id="UP001232245">
    <property type="component" value="Unassembled WGS sequence"/>
</dbReference>
<comment type="similarity">
    <text evidence="2">Belongs to the MoaD family.</text>
</comment>
<accession>A0ABT9Z3W7</accession>
<evidence type="ECO:0000256" key="3">
    <source>
        <dbReference type="ARBA" id="ARBA00024247"/>
    </source>
</evidence>
<name>A0ABT9Z3W7_9BACI</name>
<evidence type="ECO:0000256" key="2">
    <source>
        <dbReference type="ARBA" id="ARBA00024200"/>
    </source>
</evidence>
<organism evidence="4 5">
    <name type="scientific">Metabacillus niabensis</name>
    <dbReference type="NCBI Taxonomy" id="324854"/>
    <lineage>
        <taxon>Bacteria</taxon>
        <taxon>Bacillati</taxon>
        <taxon>Bacillota</taxon>
        <taxon>Bacilli</taxon>
        <taxon>Bacillales</taxon>
        <taxon>Bacillaceae</taxon>
        <taxon>Metabacillus</taxon>
    </lineage>
</organism>
<dbReference type="InterPro" id="IPR012675">
    <property type="entry name" value="Beta-grasp_dom_sf"/>
</dbReference>
<evidence type="ECO:0000313" key="4">
    <source>
        <dbReference type="EMBL" id="MDQ0226947.1"/>
    </source>
</evidence>
<keyword evidence="1" id="KW-0547">Nucleotide-binding</keyword>
<evidence type="ECO:0000256" key="1">
    <source>
        <dbReference type="ARBA" id="ARBA00022741"/>
    </source>
</evidence>
<gene>
    <name evidence="4" type="ORF">J2S02_003292</name>
</gene>
<evidence type="ECO:0000313" key="5">
    <source>
        <dbReference type="Proteomes" id="UP001232245"/>
    </source>
</evidence>
<dbReference type="NCBIfam" id="TIGR01682">
    <property type="entry name" value="moaD"/>
    <property type="match status" value="1"/>
</dbReference>
<dbReference type="Pfam" id="PF02597">
    <property type="entry name" value="ThiS"/>
    <property type="match status" value="1"/>
</dbReference>
<dbReference type="InterPro" id="IPR016155">
    <property type="entry name" value="Mopterin_synth/thiamin_S_b"/>
</dbReference>
<dbReference type="SUPFAM" id="SSF54285">
    <property type="entry name" value="MoaD/ThiS"/>
    <property type="match status" value="1"/>
</dbReference>
<protein>
    <recommendedName>
        <fullName evidence="3">Molybdopterin synthase sulfur carrier subunit</fullName>
    </recommendedName>
</protein>
<dbReference type="PANTHER" id="PTHR33359:SF1">
    <property type="entry name" value="MOLYBDOPTERIN SYNTHASE SULFUR CARRIER SUBUNIT"/>
    <property type="match status" value="1"/>
</dbReference>
<comment type="caution">
    <text evidence="4">The sequence shown here is derived from an EMBL/GenBank/DDBJ whole genome shotgun (WGS) entry which is preliminary data.</text>
</comment>
<dbReference type="CDD" id="cd00754">
    <property type="entry name" value="Ubl_MoaD"/>
    <property type="match status" value="1"/>
</dbReference>
<dbReference type="Gene3D" id="3.10.20.30">
    <property type="match status" value="1"/>
</dbReference>